<gene>
    <name evidence="1" type="ORF">WKI68_37575</name>
</gene>
<name>A0ABU8UBY3_9ACTN</name>
<proteinExistence type="predicted"/>
<protein>
    <submittedName>
        <fullName evidence="1">Uncharacterized protein</fullName>
    </submittedName>
</protein>
<comment type="caution">
    <text evidence="1">The sequence shown here is derived from an EMBL/GenBank/DDBJ whole genome shotgun (WGS) entry which is preliminary data.</text>
</comment>
<accession>A0ABU8UBY3</accession>
<dbReference type="Proteomes" id="UP001382904">
    <property type="component" value="Unassembled WGS sequence"/>
</dbReference>
<dbReference type="EMBL" id="JBBKAM010000003">
    <property type="protein sequence ID" value="MEJ8645387.1"/>
    <property type="molecule type" value="Genomic_DNA"/>
</dbReference>
<keyword evidence="2" id="KW-1185">Reference proteome</keyword>
<sequence length="43" mass="4516">MPNALPFLIRLAAVPDIAVRPGVVELVAVVAEVSQPFEADDEG</sequence>
<evidence type="ECO:0000313" key="1">
    <source>
        <dbReference type="EMBL" id="MEJ8645387.1"/>
    </source>
</evidence>
<evidence type="ECO:0000313" key="2">
    <source>
        <dbReference type="Proteomes" id="UP001382904"/>
    </source>
</evidence>
<reference evidence="1 2" key="1">
    <citation type="submission" date="2024-03" db="EMBL/GenBank/DDBJ databases">
        <title>Novel Streptomyces species of biotechnological and ecological value are a feature of Machair soil.</title>
        <authorList>
            <person name="Prole J.R."/>
            <person name="Goodfellow M."/>
            <person name="Allenby N."/>
            <person name="Ward A.C."/>
        </authorList>
    </citation>
    <scope>NUCLEOTIDE SEQUENCE [LARGE SCALE GENOMIC DNA]</scope>
    <source>
        <strain evidence="1 2">MS1.HAVA.3</strain>
    </source>
</reference>
<organism evidence="1 2">
    <name type="scientific">Streptomyces caledonius</name>
    <dbReference type="NCBI Taxonomy" id="3134107"/>
    <lineage>
        <taxon>Bacteria</taxon>
        <taxon>Bacillati</taxon>
        <taxon>Actinomycetota</taxon>
        <taxon>Actinomycetes</taxon>
        <taxon>Kitasatosporales</taxon>
        <taxon>Streptomycetaceae</taxon>
        <taxon>Streptomyces</taxon>
    </lineage>
</organism>